<comment type="catalytic activity">
    <reaction evidence="1">
        <text>Random hydrolysis of (1-&gt;4)-beta-D-mannosidic linkages in mannans, galactomannans and glucomannans.</text>
        <dbReference type="EC" id="3.2.1.78"/>
    </reaction>
</comment>
<sequence length="313" mass="35662">TSATSSFVAREGGRFVLDGATFHVAGANCYYLAYSSGADAGSYEHDWVKEVLDEAQSLELNVLRVWSFQDEWWQRDRALQPAPGQYNERFLVALDGLIVESARRDIRLLLCLTNYWEDYGGAIAYVNWAHAAGERRADGHSLDRQEDFFTSQLCRAWFKRFATHVLSRVNTITGVAYRDDPAIFAWELINEPRVLGDASGDILQNWIDEMSAHAKSVDANHMLTVGIEGFWGKTSPHRVGENPIDGAERMGCDFVRNFLNPNLDFASVHVWPDLWLYCDDDCKFEFMKTWIAGHLEESRDTFDKPVLLEEFGK</sequence>
<dbReference type="EC" id="3.2.1.78" evidence="4"/>
<keyword evidence="6" id="KW-0732">Signal</keyword>
<reference evidence="10 11" key="1">
    <citation type="journal article" date="2009" name="Science">
        <title>Green evolution and dynamic adaptations revealed by genomes of the marine picoeukaryotes Micromonas.</title>
        <authorList>
            <person name="Worden A.Z."/>
            <person name="Lee J.H."/>
            <person name="Mock T."/>
            <person name="Rouze P."/>
            <person name="Simmons M.P."/>
            <person name="Aerts A.L."/>
            <person name="Allen A.E."/>
            <person name="Cuvelier M.L."/>
            <person name="Derelle E."/>
            <person name="Everett M.V."/>
            <person name="Foulon E."/>
            <person name="Grimwood J."/>
            <person name="Gundlach H."/>
            <person name="Henrissat B."/>
            <person name="Napoli C."/>
            <person name="McDonald S.M."/>
            <person name="Parker M.S."/>
            <person name="Rombauts S."/>
            <person name="Salamov A."/>
            <person name="Von Dassow P."/>
            <person name="Badger J.H."/>
            <person name="Coutinho P.M."/>
            <person name="Demir E."/>
            <person name="Dubchak I."/>
            <person name="Gentemann C."/>
            <person name="Eikrem W."/>
            <person name="Gready J.E."/>
            <person name="John U."/>
            <person name="Lanier W."/>
            <person name="Lindquist E.A."/>
            <person name="Lucas S."/>
            <person name="Mayer K.F."/>
            <person name="Moreau H."/>
            <person name="Not F."/>
            <person name="Otillar R."/>
            <person name="Panaud O."/>
            <person name="Pangilinan J."/>
            <person name="Paulsen I."/>
            <person name="Piegu B."/>
            <person name="Poliakov A."/>
            <person name="Robbens S."/>
            <person name="Schmutz J."/>
            <person name="Toulza E."/>
            <person name="Wyss T."/>
            <person name="Zelensky A."/>
            <person name="Zhou K."/>
            <person name="Armbrust E.V."/>
            <person name="Bhattacharya D."/>
            <person name="Goodenough U.W."/>
            <person name="Van de Peer Y."/>
            <person name="Grigoriev I.V."/>
        </authorList>
    </citation>
    <scope>NUCLEOTIDE SEQUENCE [LARGE SCALE GENOMIC DNA]</scope>
    <source>
        <strain evidence="10 11">CCMP1545</strain>
    </source>
</reference>
<evidence type="ECO:0000256" key="5">
    <source>
        <dbReference type="ARBA" id="ARBA00022525"/>
    </source>
</evidence>
<dbReference type="SUPFAM" id="SSF51445">
    <property type="entry name" value="(Trans)glycosidases"/>
    <property type="match status" value="1"/>
</dbReference>
<dbReference type="InterPro" id="IPR017853">
    <property type="entry name" value="GH"/>
</dbReference>
<evidence type="ECO:0000259" key="9">
    <source>
        <dbReference type="Pfam" id="PF26410"/>
    </source>
</evidence>
<evidence type="ECO:0000256" key="2">
    <source>
        <dbReference type="ARBA" id="ARBA00004613"/>
    </source>
</evidence>
<dbReference type="KEGG" id="mpp:MICPUCDRAFT_3588"/>
<comment type="subcellular location">
    <subcellularLocation>
        <location evidence="2">Secreted</location>
    </subcellularLocation>
</comment>
<feature type="domain" description="Glycoside hydrolase family 5" evidence="9">
    <location>
        <begin position="6"/>
        <end position="312"/>
    </location>
</feature>
<evidence type="ECO:0000256" key="4">
    <source>
        <dbReference type="ARBA" id="ARBA00012706"/>
    </source>
</evidence>
<dbReference type="InterPro" id="IPR001547">
    <property type="entry name" value="Glyco_hydro_5"/>
</dbReference>
<keyword evidence="8" id="KW-0326">Glycosidase</keyword>
<evidence type="ECO:0000256" key="8">
    <source>
        <dbReference type="ARBA" id="ARBA00023295"/>
    </source>
</evidence>
<name>C1MSI8_MICPC</name>
<feature type="non-terminal residue" evidence="10">
    <location>
        <position position="1"/>
    </location>
</feature>
<dbReference type="GO" id="GO:0016985">
    <property type="term" value="F:mannan endo-1,4-beta-mannosidase activity"/>
    <property type="evidence" value="ECO:0007669"/>
    <property type="project" value="UniProtKB-EC"/>
</dbReference>
<comment type="similarity">
    <text evidence="3">Belongs to the glycosyl hydrolase 5 (cellulase A) family.</text>
</comment>
<dbReference type="Pfam" id="PF26410">
    <property type="entry name" value="GH5_mannosidase"/>
    <property type="match status" value="1"/>
</dbReference>
<evidence type="ECO:0000256" key="6">
    <source>
        <dbReference type="ARBA" id="ARBA00022729"/>
    </source>
</evidence>
<dbReference type="RefSeq" id="XP_003058329.1">
    <property type="nucleotide sequence ID" value="XM_003058283.1"/>
</dbReference>
<dbReference type="GO" id="GO:0005576">
    <property type="term" value="C:extracellular region"/>
    <property type="evidence" value="ECO:0007669"/>
    <property type="project" value="UniProtKB-SubCell"/>
</dbReference>
<dbReference type="PANTHER" id="PTHR31451">
    <property type="match status" value="1"/>
</dbReference>
<dbReference type="eggNOG" id="ENOG502QS4Q">
    <property type="taxonomic scope" value="Eukaryota"/>
</dbReference>
<accession>C1MSI8</accession>
<evidence type="ECO:0000256" key="1">
    <source>
        <dbReference type="ARBA" id="ARBA00001678"/>
    </source>
</evidence>
<keyword evidence="7 10" id="KW-0378">Hydrolase</keyword>
<dbReference type="InterPro" id="IPR045053">
    <property type="entry name" value="MAN-like"/>
</dbReference>
<dbReference type="OMA" id="DDAGEWA"/>
<feature type="non-terminal residue" evidence="10">
    <location>
        <position position="313"/>
    </location>
</feature>
<organism evidence="11">
    <name type="scientific">Micromonas pusilla (strain CCMP1545)</name>
    <name type="common">Picoplanktonic green alga</name>
    <dbReference type="NCBI Taxonomy" id="564608"/>
    <lineage>
        <taxon>Eukaryota</taxon>
        <taxon>Viridiplantae</taxon>
        <taxon>Chlorophyta</taxon>
        <taxon>Mamiellophyceae</taxon>
        <taxon>Mamiellales</taxon>
        <taxon>Mamiellaceae</taxon>
        <taxon>Micromonas</taxon>
    </lineage>
</organism>
<evidence type="ECO:0000256" key="7">
    <source>
        <dbReference type="ARBA" id="ARBA00022801"/>
    </source>
</evidence>
<protein>
    <recommendedName>
        <fullName evidence="4">mannan endo-1,4-beta-mannosidase</fullName>
        <ecNumber evidence="4">3.2.1.78</ecNumber>
    </recommendedName>
</protein>
<gene>
    <name evidence="10" type="ORF">MICPUCDRAFT_3588</name>
</gene>
<evidence type="ECO:0000313" key="11">
    <source>
        <dbReference type="Proteomes" id="UP000001876"/>
    </source>
</evidence>
<dbReference type="AlphaFoldDB" id="C1MSI8"/>
<keyword evidence="5" id="KW-0964">Secreted</keyword>
<dbReference type="GeneID" id="9684128"/>
<dbReference type="EMBL" id="GG663739">
    <property type="protein sequence ID" value="EEH56784.1"/>
    <property type="molecule type" value="Genomic_DNA"/>
</dbReference>
<dbReference type="PANTHER" id="PTHR31451:SF39">
    <property type="entry name" value="MANNAN ENDO-1,4-BETA-MANNOSIDASE 1"/>
    <property type="match status" value="1"/>
</dbReference>
<dbReference type="Proteomes" id="UP000001876">
    <property type="component" value="Unassembled WGS sequence"/>
</dbReference>
<dbReference type="Gene3D" id="3.20.20.80">
    <property type="entry name" value="Glycosidases"/>
    <property type="match status" value="1"/>
</dbReference>
<keyword evidence="11" id="KW-1185">Reference proteome</keyword>
<dbReference type="STRING" id="564608.C1MSI8"/>
<evidence type="ECO:0000256" key="3">
    <source>
        <dbReference type="ARBA" id="ARBA00005641"/>
    </source>
</evidence>
<evidence type="ECO:0000313" key="10">
    <source>
        <dbReference type="EMBL" id="EEH56784.1"/>
    </source>
</evidence>
<proteinExistence type="inferred from homology"/>
<dbReference type="OrthoDB" id="406631at2759"/>